<evidence type="ECO:0000256" key="1">
    <source>
        <dbReference type="SAM" id="MobiDB-lite"/>
    </source>
</evidence>
<evidence type="ECO:0000313" key="3">
    <source>
        <dbReference type="Proteomes" id="UP000507470"/>
    </source>
</evidence>
<dbReference type="EMBL" id="CACVKT020003320">
    <property type="protein sequence ID" value="CAC5383017.1"/>
    <property type="molecule type" value="Genomic_DNA"/>
</dbReference>
<proteinExistence type="predicted"/>
<keyword evidence="3" id="KW-1185">Reference proteome</keyword>
<gene>
    <name evidence="2" type="ORF">MCOR_18803</name>
</gene>
<protein>
    <submittedName>
        <fullName evidence="2">Uncharacterized protein</fullName>
    </submittedName>
</protein>
<evidence type="ECO:0000313" key="2">
    <source>
        <dbReference type="EMBL" id="CAC5383017.1"/>
    </source>
</evidence>
<reference evidence="2 3" key="1">
    <citation type="submission" date="2020-06" db="EMBL/GenBank/DDBJ databases">
        <authorList>
            <person name="Li R."/>
            <person name="Bekaert M."/>
        </authorList>
    </citation>
    <scope>NUCLEOTIDE SEQUENCE [LARGE SCALE GENOMIC DNA]</scope>
    <source>
        <strain evidence="3">wild</strain>
    </source>
</reference>
<feature type="compositionally biased region" description="Basic and acidic residues" evidence="1">
    <location>
        <begin position="65"/>
        <end position="83"/>
    </location>
</feature>
<feature type="compositionally biased region" description="Polar residues" evidence="1">
    <location>
        <begin position="102"/>
        <end position="114"/>
    </location>
</feature>
<feature type="compositionally biased region" description="Pro residues" evidence="1">
    <location>
        <begin position="226"/>
        <end position="240"/>
    </location>
</feature>
<feature type="compositionally biased region" description="Polar residues" evidence="1">
    <location>
        <begin position="212"/>
        <end position="222"/>
    </location>
</feature>
<accession>A0A6J8BL44</accession>
<dbReference type="Proteomes" id="UP000507470">
    <property type="component" value="Unassembled WGS sequence"/>
</dbReference>
<name>A0A6J8BL44_MYTCO</name>
<sequence>MNLQKELVSQEIVIDEKLESGEHKNAVWRKFSGSPIPSTATYAADMIDGKVMDFSKELTPSSECVPRKRLADWIEDADRKDSSDENDSQVEDENKLEHLSASDANQQDSLNENSSQDEDRKRLKRSTAPVSGSLDVHSIINTDQKDSSNENAPLVEDRIKQKRSSAPDVVNADPPIRRGLSASTASGKVLSYGYTPRSNRTQNYSKDAEQMSVDSQKLNQGQPLVWVPPPPPDPPNPHRK</sequence>
<feature type="region of interest" description="Disordered" evidence="1">
    <location>
        <begin position="57"/>
        <end position="240"/>
    </location>
</feature>
<feature type="compositionally biased region" description="Polar residues" evidence="1">
    <location>
        <begin position="196"/>
        <end position="205"/>
    </location>
</feature>
<dbReference type="AlphaFoldDB" id="A0A6J8BL44"/>
<organism evidence="2 3">
    <name type="scientific">Mytilus coruscus</name>
    <name type="common">Sea mussel</name>
    <dbReference type="NCBI Taxonomy" id="42192"/>
    <lineage>
        <taxon>Eukaryota</taxon>
        <taxon>Metazoa</taxon>
        <taxon>Spiralia</taxon>
        <taxon>Lophotrochozoa</taxon>
        <taxon>Mollusca</taxon>
        <taxon>Bivalvia</taxon>
        <taxon>Autobranchia</taxon>
        <taxon>Pteriomorphia</taxon>
        <taxon>Mytilida</taxon>
        <taxon>Mytiloidea</taxon>
        <taxon>Mytilidae</taxon>
        <taxon>Mytilinae</taxon>
        <taxon>Mytilus</taxon>
    </lineage>
</organism>